<comment type="caution">
    <text evidence="2">The sequence shown here is derived from an EMBL/GenBank/DDBJ whole genome shotgun (WGS) entry which is preliminary data.</text>
</comment>
<dbReference type="Proteomes" id="UP000494106">
    <property type="component" value="Unassembled WGS sequence"/>
</dbReference>
<reference evidence="2 3" key="1">
    <citation type="submission" date="2020-04" db="EMBL/GenBank/DDBJ databases">
        <authorList>
            <person name="Wallbank WR R."/>
            <person name="Pardo Diaz C."/>
            <person name="Kozak K."/>
            <person name="Martin S."/>
            <person name="Jiggins C."/>
            <person name="Moest M."/>
            <person name="Warren A I."/>
            <person name="Byers J.R.P. K."/>
            <person name="Montejo-Kovacevich G."/>
            <person name="Yen C E."/>
        </authorList>
    </citation>
    <scope>NUCLEOTIDE SEQUENCE [LARGE SCALE GENOMIC DNA]</scope>
</reference>
<dbReference type="OrthoDB" id="7429110at2759"/>
<dbReference type="AlphaFoldDB" id="A0A8S0YZK9"/>
<keyword evidence="3" id="KW-1185">Reference proteome</keyword>
<organism evidence="2 3">
    <name type="scientific">Arctia plantaginis</name>
    <name type="common">Wood tiger moth</name>
    <name type="synonym">Phalaena plantaginis</name>
    <dbReference type="NCBI Taxonomy" id="874455"/>
    <lineage>
        <taxon>Eukaryota</taxon>
        <taxon>Metazoa</taxon>
        <taxon>Ecdysozoa</taxon>
        <taxon>Arthropoda</taxon>
        <taxon>Hexapoda</taxon>
        <taxon>Insecta</taxon>
        <taxon>Pterygota</taxon>
        <taxon>Neoptera</taxon>
        <taxon>Endopterygota</taxon>
        <taxon>Lepidoptera</taxon>
        <taxon>Glossata</taxon>
        <taxon>Ditrysia</taxon>
        <taxon>Noctuoidea</taxon>
        <taxon>Erebidae</taxon>
        <taxon>Arctiinae</taxon>
        <taxon>Arctia</taxon>
    </lineage>
</organism>
<evidence type="ECO:0000256" key="1">
    <source>
        <dbReference type="SAM" id="MobiDB-lite"/>
    </source>
</evidence>
<feature type="region of interest" description="Disordered" evidence="1">
    <location>
        <begin position="172"/>
        <end position="192"/>
    </location>
</feature>
<protein>
    <submittedName>
        <fullName evidence="2">Uncharacterized protein</fullName>
    </submittedName>
</protein>
<name>A0A8S0YZK9_ARCPL</name>
<proteinExistence type="predicted"/>
<accession>A0A8S0YZK9</accession>
<evidence type="ECO:0000313" key="3">
    <source>
        <dbReference type="Proteomes" id="UP000494106"/>
    </source>
</evidence>
<evidence type="ECO:0000313" key="2">
    <source>
        <dbReference type="EMBL" id="CAB3225294.1"/>
    </source>
</evidence>
<sequence>MGAIPGTFFWKPRLGLDLTIPKGEDSPVGAKPSLHNIREGKVVVFEGYQTGMTMLALSVAYSGGTDYYHLNPFSAHFYTNSYRWALRHLNLLPPWIAGNGGNYCETHKLWRRRFYYMDSFIPDWLRKVLFFVKKEDWEREEQDYKTFVKYAEPAFGRHNRYPSKVFNNFESQRKADSAENLEKSDSNHYKAK</sequence>
<gene>
    <name evidence="2" type="ORF">APLA_LOCUS2448</name>
</gene>
<dbReference type="EMBL" id="CADEBC010000205">
    <property type="protein sequence ID" value="CAB3225294.1"/>
    <property type="molecule type" value="Genomic_DNA"/>
</dbReference>